<dbReference type="FunFam" id="3.40.50.300:FF:000421">
    <property type="entry name" value="Branched-chain amino acid ABC transporter ATP-binding protein"/>
    <property type="match status" value="1"/>
</dbReference>
<dbReference type="Gene3D" id="3.40.50.300">
    <property type="entry name" value="P-loop containing nucleotide triphosphate hydrolases"/>
    <property type="match status" value="1"/>
</dbReference>
<keyword evidence="6" id="KW-1185">Reference proteome</keyword>
<dbReference type="InterPro" id="IPR017871">
    <property type="entry name" value="ABC_transporter-like_CS"/>
</dbReference>
<sequence>MSATTSAPLLQARGISKSFGAVKAVDDVDITASPGRISAVIGPNGAGKTTLFNALSGFSAADAGTVTLDGRDITSLPPHRIARLGLVRTFQTARPLRTATVLENVLAGTYLHGRGGIGAALFPTPRVRRAEAALVERSRATLAAVGLLAEQDRYPDELAAGQLRLLEIARGLAAEPRVLLLDEPAAGLNKVETSRLEESLLEIRASGTAVLLVEHDVDLVLRVSDHVTVLDFGRLLRSGAPEDIRRDPAVAAAYFGTEDPVPAPSDEGGA</sequence>
<gene>
    <name evidence="5" type="ORF">HIR71_14220</name>
</gene>
<evidence type="ECO:0000256" key="2">
    <source>
        <dbReference type="ARBA" id="ARBA00022741"/>
    </source>
</evidence>
<keyword evidence="3 5" id="KW-0067">ATP-binding</keyword>
<evidence type="ECO:0000313" key="6">
    <source>
        <dbReference type="Proteomes" id="UP000562124"/>
    </source>
</evidence>
<dbReference type="InterPro" id="IPR027417">
    <property type="entry name" value="P-loop_NTPase"/>
</dbReference>
<dbReference type="SUPFAM" id="SSF52540">
    <property type="entry name" value="P-loop containing nucleoside triphosphate hydrolases"/>
    <property type="match status" value="1"/>
</dbReference>
<proteinExistence type="predicted"/>
<dbReference type="PROSITE" id="PS50893">
    <property type="entry name" value="ABC_TRANSPORTER_2"/>
    <property type="match status" value="1"/>
</dbReference>
<dbReference type="Pfam" id="PF00005">
    <property type="entry name" value="ABC_tran"/>
    <property type="match status" value="1"/>
</dbReference>
<keyword evidence="2" id="KW-0547">Nucleotide-binding</keyword>
<dbReference type="Proteomes" id="UP000562124">
    <property type="component" value="Unassembled WGS sequence"/>
</dbReference>
<name>A0A7Y0M062_CELFI</name>
<evidence type="ECO:0000259" key="4">
    <source>
        <dbReference type="PROSITE" id="PS50893"/>
    </source>
</evidence>
<dbReference type="InterPro" id="IPR003593">
    <property type="entry name" value="AAA+_ATPase"/>
</dbReference>
<dbReference type="Pfam" id="PF12399">
    <property type="entry name" value="BCA_ABC_TP_C"/>
    <property type="match status" value="1"/>
</dbReference>
<dbReference type="PROSITE" id="PS00211">
    <property type="entry name" value="ABC_TRANSPORTER_1"/>
    <property type="match status" value="1"/>
</dbReference>
<evidence type="ECO:0000256" key="3">
    <source>
        <dbReference type="ARBA" id="ARBA00022840"/>
    </source>
</evidence>
<organism evidence="5 6">
    <name type="scientific">Cellulomonas fimi</name>
    <dbReference type="NCBI Taxonomy" id="1708"/>
    <lineage>
        <taxon>Bacteria</taxon>
        <taxon>Bacillati</taxon>
        <taxon>Actinomycetota</taxon>
        <taxon>Actinomycetes</taxon>
        <taxon>Micrococcales</taxon>
        <taxon>Cellulomonadaceae</taxon>
        <taxon>Cellulomonas</taxon>
    </lineage>
</organism>
<dbReference type="EMBL" id="JABCJJ010000032">
    <property type="protein sequence ID" value="NMR21355.1"/>
    <property type="molecule type" value="Genomic_DNA"/>
</dbReference>
<reference evidence="5 6" key="1">
    <citation type="submission" date="2020-04" db="EMBL/GenBank/DDBJ databases">
        <title>Sequencing and Assembly of C. fimi.</title>
        <authorList>
            <person name="Ramsey A.R."/>
        </authorList>
    </citation>
    <scope>NUCLEOTIDE SEQUENCE [LARGE SCALE GENOMIC DNA]</scope>
    <source>
        <strain evidence="5 6">SB</strain>
    </source>
</reference>
<dbReference type="CDD" id="cd03219">
    <property type="entry name" value="ABC_Mj1267_LivG_branched"/>
    <property type="match status" value="1"/>
</dbReference>
<keyword evidence="1" id="KW-0813">Transport</keyword>
<evidence type="ECO:0000256" key="1">
    <source>
        <dbReference type="ARBA" id="ARBA00022448"/>
    </source>
</evidence>
<dbReference type="InterPro" id="IPR003439">
    <property type="entry name" value="ABC_transporter-like_ATP-bd"/>
</dbReference>
<dbReference type="SMART" id="SM00382">
    <property type="entry name" value="AAA"/>
    <property type="match status" value="1"/>
</dbReference>
<dbReference type="GO" id="GO:0005524">
    <property type="term" value="F:ATP binding"/>
    <property type="evidence" value="ECO:0007669"/>
    <property type="project" value="UniProtKB-KW"/>
</dbReference>
<feature type="domain" description="ABC transporter" evidence="4">
    <location>
        <begin position="10"/>
        <end position="257"/>
    </location>
</feature>
<dbReference type="PANTHER" id="PTHR45772">
    <property type="entry name" value="CONSERVED COMPONENT OF ABC TRANSPORTER FOR NATURAL AMINO ACIDS-RELATED"/>
    <property type="match status" value="1"/>
</dbReference>
<dbReference type="GO" id="GO:0005886">
    <property type="term" value="C:plasma membrane"/>
    <property type="evidence" value="ECO:0007669"/>
    <property type="project" value="TreeGrafter"/>
</dbReference>
<dbReference type="InterPro" id="IPR051120">
    <property type="entry name" value="ABC_AA/LPS_Transport"/>
</dbReference>
<accession>A0A7Y0M062</accession>
<protein>
    <submittedName>
        <fullName evidence="5">ABC transporter ATP-binding protein</fullName>
    </submittedName>
</protein>
<dbReference type="AlphaFoldDB" id="A0A7Y0M062"/>
<dbReference type="InterPro" id="IPR032823">
    <property type="entry name" value="BCA_ABC_TP_C"/>
</dbReference>
<comment type="caution">
    <text evidence="5">The sequence shown here is derived from an EMBL/GenBank/DDBJ whole genome shotgun (WGS) entry which is preliminary data.</text>
</comment>
<dbReference type="RefSeq" id="WP_169325730.1">
    <property type="nucleotide sequence ID" value="NZ_JABCJJ010000032.1"/>
</dbReference>
<evidence type="ECO:0000313" key="5">
    <source>
        <dbReference type="EMBL" id="NMR21355.1"/>
    </source>
</evidence>
<dbReference type="GO" id="GO:0016887">
    <property type="term" value="F:ATP hydrolysis activity"/>
    <property type="evidence" value="ECO:0007669"/>
    <property type="project" value="InterPro"/>
</dbReference>